<dbReference type="InterPro" id="IPR051600">
    <property type="entry name" value="Beta-PGM-like"/>
</dbReference>
<evidence type="ECO:0000256" key="4">
    <source>
        <dbReference type="ARBA" id="ARBA00022842"/>
    </source>
</evidence>
<dbReference type="OrthoDB" id="9810361at2"/>
<dbReference type="EMBL" id="NMTV01000053">
    <property type="protein sequence ID" value="PDX72318.1"/>
    <property type="molecule type" value="Genomic_DNA"/>
</dbReference>
<protein>
    <submittedName>
        <fullName evidence="6">Beta-phosphoglucomutase</fullName>
        <ecNumber evidence="6">5.4.2.6</ecNumber>
    </submittedName>
    <submittedName>
        <fullName evidence="7">HAD family phosphatase</fullName>
    </submittedName>
</protein>
<dbReference type="InterPro" id="IPR023214">
    <property type="entry name" value="HAD_sf"/>
</dbReference>
<dbReference type="GO" id="GO:0046872">
    <property type="term" value="F:metal ion binding"/>
    <property type="evidence" value="ECO:0007669"/>
    <property type="project" value="UniProtKB-KW"/>
</dbReference>
<dbReference type="InterPro" id="IPR036412">
    <property type="entry name" value="HAD-like_sf"/>
</dbReference>
<dbReference type="Gene3D" id="1.10.150.240">
    <property type="entry name" value="Putative phosphatase, domain 2"/>
    <property type="match status" value="1"/>
</dbReference>
<dbReference type="Pfam" id="PF00702">
    <property type="entry name" value="Hydrolase"/>
    <property type="match status" value="1"/>
</dbReference>
<name>A0A173TDJ0_9FIRM</name>
<dbReference type="Proteomes" id="UP000095649">
    <property type="component" value="Unassembled WGS sequence"/>
</dbReference>
<accession>A0A173TDJ0</accession>
<dbReference type="Proteomes" id="UP000219901">
    <property type="component" value="Unassembled WGS sequence"/>
</dbReference>
<evidence type="ECO:0000313" key="6">
    <source>
        <dbReference type="EMBL" id="CUN00814.1"/>
    </source>
</evidence>
<dbReference type="EMBL" id="CYXN01000010">
    <property type="protein sequence ID" value="CUN00814.1"/>
    <property type="molecule type" value="Genomic_DNA"/>
</dbReference>
<dbReference type="PANTHER" id="PTHR46193:SF18">
    <property type="entry name" value="HEXITOL PHOSPHATASE B"/>
    <property type="match status" value="1"/>
</dbReference>
<dbReference type="GO" id="GO:0008801">
    <property type="term" value="F:beta-phosphoglucomutase activity"/>
    <property type="evidence" value="ECO:0007669"/>
    <property type="project" value="UniProtKB-EC"/>
</dbReference>
<evidence type="ECO:0000256" key="1">
    <source>
        <dbReference type="ARBA" id="ARBA00001946"/>
    </source>
</evidence>
<evidence type="ECO:0000256" key="2">
    <source>
        <dbReference type="ARBA" id="ARBA00006171"/>
    </source>
</evidence>
<evidence type="ECO:0000313" key="9">
    <source>
        <dbReference type="Proteomes" id="UP000219901"/>
    </source>
</evidence>
<dbReference type="Gene3D" id="3.40.50.1000">
    <property type="entry name" value="HAD superfamily/HAD-like"/>
    <property type="match status" value="1"/>
</dbReference>
<evidence type="ECO:0000256" key="5">
    <source>
        <dbReference type="ARBA" id="ARBA00023277"/>
    </source>
</evidence>
<evidence type="ECO:0000313" key="8">
    <source>
        <dbReference type="Proteomes" id="UP000095649"/>
    </source>
</evidence>
<dbReference type="SUPFAM" id="SSF56784">
    <property type="entry name" value="HAD-like"/>
    <property type="match status" value="1"/>
</dbReference>
<comment type="similarity">
    <text evidence="2">Belongs to the HAD-like hydrolase superfamily. CbbY/CbbZ/Gph/YieH family.</text>
</comment>
<keyword evidence="3" id="KW-0479">Metal-binding</keyword>
<keyword evidence="4" id="KW-0460">Magnesium</keyword>
<evidence type="ECO:0000313" key="7">
    <source>
        <dbReference type="EMBL" id="PDX72318.1"/>
    </source>
</evidence>
<comment type="cofactor">
    <cofactor evidence="1">
        <name>Mg(2+)</name>
        <dbReference type="ChEBI" id="CHEBI:18420"/>
    </cofactor>
</comment>
<dbReference type="RefSeq" id="WP_055185989.1">
    <property type="nucleotide sequence ID" value="NZ_CYXN01000010.1"/>
</dbReference>
<evidence type="ECO:0000256" key="3">
    <source>
        <dbReference type="ARBA" id="ARBA00022723"/>
    </source>
</evidence>
<organism evidence="6 8">
    <name type="scientific">Faecalibacterium prausnitzii</name>
    <dbReference type="NCBI Taxonomy" id="853"/>
    <lineage>
        <taxon>Bacteria</taxon>
        <taxon>Bacillati</taxon>
        <taxon>Bacillota</taxon>
        <taxon>Clostridia</taxon>
        <taxon>Eubacteriales</taxon>
        <taxon>Oscillospiraceae</taxon>
        <taxon>Faecalibacterium</taxon>
    </lineage>
</organism>
<proteinExistence type="inferred from homology"/>
<sequence>MHAVLLDFNGTMFFDTRFHMEAWSEIYHELHPEDPNPLDPKLICGPCNESIIQNMAPWLNADERKQCSERKEELYRRMCRRNPDSLHLVAGAEKLMQGLHERGIPFILASASIKANVDFYFDSFPIGKWLKKEDVVYDDGTYADKGEMHLEAARRLNVPFSECMVIEDSVAAITLAKRNGAGQIVAVGEKADGSDLIQLGAAHYIHDFTEFDYAWLEN</sequence>
<gene>
    <name evidence="6" type="primary">pgmB</name>
    <name evidence="7" type="ORF">CGS55_09580</name>
    <name evidence="6" type="ORF">ERS852582_01518</name>
</gene>
<dbReference type="SFLD" id="SFLDG01129">
    <property type="entry name" value="C1.5:_HAD__Beta-PGM__Phosphata"/>
    <property type="match status" value="1"/>
</dbReference>
<dbReference type="CDD" id="cd07505">
    <property type="entry name" value="HAD_BPGM-like"/>
    <property type="match status" value="1"/>
</dbReference>
<dbReference type="InterPro" id="IPR023198">
    <property type="entry name" value="PGP-like_dom2"/>
</dbReference>
<reference evidence="6 8" key="1">
    <citation type="submission" date="2015-09" db="EMBL/GenBank/DDBJ databases">
        <authorList>
            <consortium name="Pathogen Informatics"/>
        </authorList>
    </citation>
    <scope>NUCLEOTIDE SEQUENCE [LARGE SCALE GENOMIC DNA]</scope>
    <source>
        <strain evidence="6 8">2789STDY5834970</strain>
    </source>
</reference>
<dbReference type="EC" id="5.4.2.6" evidence="6"/>
<keyword evidence="5" id="KW-0119">Carbohydrate metabolism</keyword>
<dbReference type="SFLD" id="SFLDS00003">
    <property type="entry name" value="Haloacid_Dehalogenase"/>
    <property type="match status" value="1"/>
</dbReference>
<keyword evidence="6" id="KW-0413">Isomerase</keyword>
<reference evidence="7 9" key="2">
    <citation type="journal article" date="2017" name="Front. Microbiol.">
        <title>New Insights into the Diversity of the Genus Faecalibacterium.</title>
        <authorList>
            <person name="Benevides L."/>
            <person name="Burman S."/>
            <person name="Martin R."/>
            <person name="Robert V."/>
            <person name="Thomas M."/>
            <person name="Miquel S."/>
            <person name="Chain F."/>
            <person name="Sokol H."/>
            <person name="Bermudez-Humaran L.G."/>
            <person name="Morrison M."/>
            <person name="Langella P."/>
            <person name="Azevedo V.A."/>
            <person name="Chatel J.M."/>
            <person name="Soares S."/>
        </authorList>
    </citation>
    <scope>NUCLEOTIDE SEQUENCE [LARGE SCALE GENOMIC DNA]</scope>
    <source>
        <strain evidence="7 9">CNCM I 4546</strain>
    </source>
</reference>
<dbReference type="AlphaFoldDB" id="A0A173TDJ0"/>
<dbReference type="PANTHER" id="PTHR46193">
    <property type="entry name" value="6-PHOSPHOGLUCONATE PHOSPHATASE"/>
    <property type="match status" value="1"/>
</dbReference>
<reference evidence="7" key="3">
    <citation type="submission" date="2017-07" db="EMBL/GenBank/DDBJ databases">
        <authorList>
            <person name="Sun Z.S."/>
            <person name="Albrecht U."/>
            <person name="Echele G."/>
            <person name="Lee C.C."/>
        </authorList>
    </citation>
    <scope>NUCLEOTIDE SEQUENCE</scope>
    <source>
        <strain evidence="7">CNCM I 4546</strain>
    </source>
</reference>